<dbReference type="Pfam" id="PF13529">
    <property type="entry name" value="Peptidase_C39_2"/>
    <property type="match status" value="1"/>
</dbReference>
<keyword evidence="1" id="KW-0472">Membrane</keyword>
<protein>
    <submittedName>
        <fullName evidence="3">C39 family peptidase</fullName>
    </submittedName>
</protein>
<comment type="caution">
    <text evidence="3">The sequence shown here is derived from an EMBL/GenBank/DDBJ whole genome shotgun (WGS) entry which is preliminary data.</text>
</comment>
<dbReference type="PIRSF" id="PIRSF032442">
    <property type="entry name" value="UCP032442"/>
    <property type="match status" value="1"/>
</dbReference>
<dbReference type="EMBL" id="JAEQNB010000001">
    <property type="protein sequence ID" value="MBL0385922.1"/>
    <property type="molecule type" value="Genomic_DNA"/>
</dbReference>
<feature type="domain" description="Peptidase C39-like" evidence="2">
    <location>
        <begin position="69"/>
        <end position="233"/>
    </location>
</feature>
<dbReference type="InterPro" id="IPR039564">
    <property type="entry name" value="Peptidase_C39-like"/>
</dbReference>
<reference evidence="3 4" key="1">
    <citation type="submission" date="2021-01" db="EMBL/GenBank/DDBJ databases">
        <title>Tumebacillus sp. strain ITR2 16S ribosomal RNA gene Genome sequencing and assembly.</title>
        <authorList>
            <person name="Kang M."/>
        </authorList>
    </citation>
    <scope>NUCLEOTIDE SEQUENCE [LARGE SCALE GENOMIC DNA]</scope>
    <source>
        <strain evidence="3 4">ITR2</strain>
    </source>
</reference>
<dbReference type="Gene3D" id="3.90.70.10">
    <property type="entry name" value="Cysteine proteinases"/>
    <property type="match status" value="1"/>
</dbReference>
<name>A0ABS1J6L5_9BACL</name>
<accession>A0ABS1J6L5</accession>
<evidence type="ECO:0000256" key="1">
    <source>
        <dbReference type="SAM" id="Phobius"/>
    </source>
</evidence>
<dbReference type="RefSeq" id="WP_201631501.1">
    <property type="nucleotide sequence ID" value="NZ_JAEQNB010000001.1"/>
</dbReference>
<dbReference type="InterPro" id="IPR016997">
    <property type="entry name" value="UCP032442"/>
</dbReference>
<keyword evidence="1" id="KW-0812">Transmembrane</keyword>
<evidence type="ECO:0000313" key="4">
    <source>
        <dbReference type="Proteomes" id="UP000602284"/>
    </source>
</evidence>
<dbReference type="Proteomes" id="UP000602284">
    <property type="component" value="Unassembled WGS sequence"/>
</dbReference>
<feature type="transmembrane region" description="Helical" evidence="1">
    <location>
        <begin position="12"/>
        <end position="31"/>
    </location>
</feature>
<gene>
    <name evidence="3" type="ORF">JJB07_04590</name>
</gene>
<organism evidence="3 4">
    <name type="scientific">Tumebacillus amylolyticus</name>
    <dbReference type="NCBI Taxonomy" id="2801339"/>
    <lineage>
        <taxon>Bacteria</taxon>
        <taxon>Bacillati</taxon>
        <taxon>Bacillota</taxon>
        <taxon>Bacilli</taxon>
        <taxon>Bacillales</taxon>
        <taxon>Alicyclobacillaceae</taxon>
        <taxon>Tumebacillus</taxon>
    </lineage>
</organism>
<evidence type="ECO:0000259" key="2">
    <source>
        <dbReference type="Pfam" id="PF13529"/>
    </source>
</evidence>
<dbReference type="PANTHER" id="PTHR37806">
    <property type="entry name" value="LMO0724 PROTEIN"/>
    <property type="match status" value="1"/>
</dbReference>
<evidence type="ECO:0000313" key="3">
    <source>
        <dbReference type="EMBL" id="MBL0385922.1"/>
    </source>
</evidence>
<keyword evidence="4" id="KW-1185">Reference proteome</keyword>
<proteinExistence type="predicted"/>
<keyword evidence="1" id="KW-1133">Transmembrane helix</keyword>
<sequence length="261" mass="28580">MQDQMTNEKRPGRWSWLVFCVLVTGLLQGLWDSPIHANPQSSAEIETGQPESATAEATAAAALPERTLLNVPLISQLPELYNGCEVTSLAMLVNVAGHPVDKLELARNIRKDPAREQTNAQGQTLAWGNPNTGFVGDVTGASRGYSVNHGPIAELLSRYLPNRVVDLTGHSFDELLNSVAGGKPVVVWTTENFGPTDDWVTWKSPSGDVRATFSEHCVLLVGYDATTVTVNDPLDNRQKQVNRENFVQSWEQLGKQAVTYQ</sequence>
<dbReference type="PANTHER" id="PTHR37806:SF1">
    <property type="entry name" value="PEPTIDASE C39-LIKE DOMAIN-CONTAINING PROTEIN"/>
    <property type="match status" value="1"/>
</dbReference>